<feature type="compositionally biased region" description="Low complexity" evidence="1">
    <location>
        <begin position="259"/>
        <end position="276"/>
    </location>
</feature>
<dbReference type="EMBL" id="MU157825">
    <property type="protein sequence ID" value="KAF9535174.1"/>
    <property type="molecule type" value="Genomic_DNA"/>
</dbReference>
<dbReference type="OrthoDB" id="3197626at2759"/>
<dbReference type="AlphaFoldDB" id="A0A9P6JWK5"/>
<comment type="caution">
    <text evidence="3">The sequence shown here is derived from an EMBL/GenBank/DDBJ whole genome shotgun (WGS) entry which is preliminary data.</text>
</comment>
<dbReference type="Proteomes" id="UP000807306">
    <property type="component" value="Unassembled WGS sequence"/>
</dbReference>
<feature type="transmembrane region" description="Helical" evidence="2">
    <location>
        <begin position="219"/>
        <end position="240"/>
    </location>
</feature>
<keyword evidence="2" id="KW-0812">Transmembrane</keyword>
<evidence type="ECO:0000313" key="4">
    <source>
        <dbReference type="Proteomes" id="UP000807306"/>
    </source>
</evidence>
<reference evidence="3" key="1">
    <citation type="submission" date="2020-11" db="EMBL/GenBank/DDBJ databases">
        <authorList>
            <consortium name="DOE Joint Genome Institute"/>
            <person name="Ahrendt S."/>
            <person name="Riley R."/>
            <person name="Andreopoulos W."/>
            <person name="Labutti K."/>
            <person name="Pangilinan J."/>
            <person name="Ruiz-Duenas F.J."/>
            <person name="Barrasa J.M."/>
            <person name="Sanchez-Garcia M."/>
            <person name="Camarero S."/>
            <person name="Miyauchi S."/>
            <person name="Serrano A."/>
            <person name="Linde D."/>
            <person name="Babiker R."/>
            <person name="Drula E."/>
            <person name="Ayuso-Fernandez I."/>
            <person name="Pacheco R."/>
            <person name="Padilla G."/>
            <person name="Ferreira P."/>
            <person name="Barriuso J."/>
            <person name="Kellner H."/>
            <person name="Castanera R."/>
            <person name="Alfaro M."/>
            <person name="Ramirez L."/>
            <person name="Pisabarro A.G."/>
            <person name="Kuo A."/>
            <person name="Tritt A."/>
            <person name="Lipzen A."/>
            <person name="He G."/>
            <person name="Yan M."/>
            <person name="Ng V."/>
            <person name="Cullen D."/>
            <person name="Martin F."/>
            <person name="Rosso M.-N."/>
            <person name="Henrissat B."/>
            <person name="Hibbett D."/>
            <person name="Martinez A.T."/>
            <person name="Grigoriev I.V."/>
        </authorList>
    </citation>
    <scope>NUCLEOTIDE SEQUENCE</scope>
    <source>
        <strain evidence="3">CBS 506.95</strain>
    </source>
</reference>
<feature type="transmembrane region" description="Helical" evidence="2">
    <location>
        <begin position="107"/>
        <end position="128"/>
    </location>
</feature>
<keyword evidence="2" id="KW-1133">Transmembrane helix</keyword>
<organism evidence="3 4">
    <name type="scientific">Crepidotus variabilis</name>
    <dbReference type="NCBI Taxonomy" id="179855"/>
    <lineage>
        <taxon>Eukaryota</taxon>
        <taxon>Fungi</taxon>
        <taxon>Dikarya</taxon>
        <taxon>Basidiomycota</taxon>
        <taxon>Agaricomycotina</taxon>
        <taxon>Agaricomycetes</taxon>
        <taxon>Agaricomycetidae</taxon>
        <taxon>Agaricales</taxon>
        <taxon>Agaricineae</taxon>
        <taxon>Crepidotaceae</taxon>
        <taxon>Crepidotus</taxon>
    </lineage>
</organism>
<feature type="transmembrane region" description="Helical" evidence="2">
    <location>
        <begin position="148"/>
        <end position="169"/>
    </location>
</feature>
<feature type="transmembrane region" description="Helical" evidence="2">
    <location>
        <begin position="78"/>
        <end position="95"/>
    </location>
</feature>
<keyword evidence="2" id="KW-0472">Membrane</keyword>
<accession>A0A9P6JWK5</accession>
<gene>
    <name evidence="3" type="ORF">CPB83DRAFT_889082</name>
</gene>
<feature type="region of interest" description="Disordered" evidence="1">
    <location>
        <begin position="258"/>
        <end position="277"/>
    </location>
</feature>
<keyword evidence="4" id="KW-1185">Reference proteome</keyword>
<feature type="transmembrane region" description="Helical" evidence="2">
    <location>
        <begin position="46"/>
        <end position="66"/>
    </location>
</feature>
<feature type="transmembrane region" description="Helical" evidence="2">
    <location>
        <begin position="189"/>
        <end position="213"/>
    </location>
</feature>
<protein>
    <submittedName>
        <fullName evidence="3">Uncharacterized protein</fullName>
    </submittedName>
</protein>
<evidence type="ECO:0000256" key="2">
    <source>
        <dbReference type="SAM" id="Phobius"/>
    </source>
</evidence>
<sequence length="304" mass="33605">MSLPPFIKVQVALFGFYMWEVLTSLEFDWQLITRRRKFTIPMLFYVLNKYFFMGAVISGFVSQFNYQSVSCTASYKSSFLLGNMSLGLAGMNLAIRTVAIWAGDRRLMVGLSLLILIHWVIIIIHVAGVHAKYIPNMGCSPPEFSHELTIIILVYSLFFDALVCTLNFYKLRANARVLLQPSKRNFVGIAQVVLLQGLIYFIIAFLVNFSTIIMLSLGVAAPIFSAYIAVSEGVISIVACRAVRSLANTLHNETDIHISPSSVSRPSSGVTRSTTTENSSGYNLMAAAPIVKVDITSYSSLATP</sequence>
<evidence type="ECO:0000313" key="3">
    <source>
        <dbReference type="EMBL" id="KAF9535174.1"/>
    </source>
</evidence>
<evidence type="ECO:0000256" key="1">
    <source>
        <dbReference type="SAM" id="MobiDB-lite"/>
    </source>
</evidence>
<name>A0A9P6JWK5_9AGAR</name>
<proteinExistence type="predicted"/>